<feature type="binding site" evidence="8">
    <location>
        <position position="84"/>
    </location>
    <ligand>
        <name>Zn(2+)</name>
        <dbReference type="ChEBI" id="CHEBI:29105"/>
        <note>catalytic</note>
    </ligand>
</feature>
<name>A0A9N9RJZ4_9DIPT</name>
<dbReference type="PANTHER" id="PTHR46139:SF3">
    <property type="entry name" value="ALKALINE CERAMIDASE"/>
    <property type="match status" value="1"/>
</dbReference>
<dbReference type="OrthoDB" id="187171at2759"/>
<evidence type="ECO:0000256" key="2">
    <source>
        <dbReference type="ARBA" id="ARBA00009780"/>
    </source>
</evidence>
<feature type="binding site" evidence="8">
    <location>
        <position position="218"/>
    </location>
    <ligand>
        <name>Zn(2+)</name>
        <dbReference type="ChEBI" id="CHEBI:29105"/>
        <note>catalytic</note>
    </ligand>
</feature>
<evidence type="ECO:0000256" key="3">
    <source>
        <dbReference type="ARBA" id="ARBA00022692"/>
    </source>
</evidence>
<keyword evidence="11" id="KW-1185">Reference proteome</keyword>
<comment type="cofactor">
    <cofactor evidence="8">
        <name>Zn(2+)</name>
        <dbReference type="ChEBI" id="CHEBI:29105"/>
    </cofactor>
</comment>
<feature type="transmembrane region" description="Helical" evidence="9">
    <location>
        <begin position="177"/>
        <end position="196"/>
    </location>
</feature>
<reference evidence="10" key="2">
    <citation type="submission" date="2022-10" db="EMBL/GenBank/DDBJ databases">
        <authorList>
            <consortium name="ENA_rothamsted_submissions"/>
            <consortium name="culmorum"/>
            <person name="King R."/>
        </authorList>
    </citation>
    <scope>NUCLEOTIDE SEQUENCE</scope>
</reference>
<dbReference type="GO" id="GO:0016811">
    <property type="term" value="F:hydrolase activity, acting on carbon-nitrogen (but not peptide) bonds, in linear amides"/>
    <property type="evidence" value="ECO:0007669"/>
    <property type="project" value="InterPro"/>
</dbReference>
<evidence type="ECO:0000256" key="9">
    <source>
        <dbReference type="RuleBase" id="RU364079"/>
    </source>
</evidence>
<feature type="binding site" evidence="7">
    <location>
        <position position="34"/>
    </location>
    <ligand>
        <name>Ca(2+)</name>
        <dbReference type="ChEBI" id="CHEBI:29108"/>
    </ligand>
</feature>
<comment type="function">
    <text evidence="9">Hydrolyzes the sphingolipid ceramide into sphingosine and free fatty acid.</text>
</comment>
<feature type="transmembrane region" description="Helical" evidence="9">
    <location>
        <begin position="35"/>
        <end position="55"/>
    </location>
</feature>
<keyword evidence="6 9" id="KW-0472">Membrane</keyword>
<dbReference type="InterPro" id="IPR008901">
    <property type="entry name" value="ACER"/>
</dbReference>
<evidence type="ECO:0000256" key="4">
    <source>
        <dbReference type="ARBA" id="ARBA00022801"/>
    </source>
</evidence>
<dbReference type="EMBL" id="OU895877">
    <property type="protein sequence ID" value="CAG9798359.1"/>
    <property type="molecule type" value="Genomic_DNA"/>
</dbReference>
<dbReference type="GO" id="GO:0046514">
    <property type="term" value="P:ceramide catabolic process"/>
    <property type="evidence" value="ECO:0007669"/>
    <property type="project" value="TreeGrafter"/>
</dbReference>
<accession>A0A9N9RJZ4</accession>
<feature type="binding site" evidence="7">
    <location>
        <position position="20"/>
    </location>
    <ligand>
        <name>Ca(2+)</name>
        <dbReference type="ChEBI" id="CHEBI:29108"/>
    </ligand>
</feature>
<keyword evidence="9" id="KW-0443">Lipid metabolism</keyword>
<evidence type="ECO:0000256" key="8">
    <source>
        <dbReference type="PIRSR" id="PIRSR608901-2"/>
    </source>
</evidence>
<feature type="transmembrane region" description="Helical" evidence="9">
    <location>
        <begin position="216"/>
        <end position="237"/>
    </location>
</feature>
<keyword evidence="4 9" id="KW-0378">Hydrolase</keyword>
<comment type="subcellular location">
    <subcellularLocation>
        <location evidence="1">Membrane</location>
        <topology evidence="1">Multi-pass membrane protein</topology>
    </subcellularLocation>
</comment>
<evidence type="ECO:0000313" key="10">
    <source>
        <dbReference type="EMBL" id="CAG9798359.1"/>
    </source>
</evidence>
<feature type="binding site" evidence="8">
    <location>
        <position position="214"/>
    </location>
    <ligand>
        <name>Zn(2+)</name>
        <dbReference type="ChEBI" id="CHEBI:29105"/>
        <note>catalytic</note>
    </ligand>
</feature>
<dbReference type="PANTHER" id="PTHR46139">
    <property type="entry name" value="ALKALINE CERAMIDASE"/>
    <property type="match status" value="1"/>
</dbReference>
<feature type="transmembrane region" description="Helical" evidence="9">
    <location>
        <begin position="149"/>
        <end position="165"/>
    </location>
</feature>
<keyword evidence="7" id="KW-0106">Calcium</keyword>
<keyword evidence="5 9" id="KW-1133">Transmembrane helix</keyword>
<feature type="binding site" evidence="7">
    <location>
        <position position="23"/>
    </location>
    <ligand>
        <name>Ca(2+)</name>
        <dbReference type="ChEBI" id="CHEBI:29108"/>
    </ligand>
</feature>
<keyword evidence="7" id="KW-0479">Metal-binding</keyword>
<organism evidence="10 11">
    <name type="scientific">Chironomus riparius</name>
    <dbReference type="NCBI Taxonomy" id="315576"/>
    <lineage>
        <taxon>Eukaryota</taxon>
        <taxon>Metazoa</taxon>
        <taxon>Ecdysozoa</taxon>
        <taxon>Arthropoda</taxon>
        <taxon>Hexapoda</taxon>
        <taxon>Insecta</taxon>
        <taxon>Pterygota</taxon>
        <taxon>Neoptera</taxon>
        <taxon>Endopterygota</taxon>
        <taxon>Diptera</taxon>
        <taxon>Nematocera</taxon>
        <taxon>Chironomoidea</taxon>
        <taxon>Chironomidae</taxon>
        <taxon>Chironominae</taxon>
        <taxon>Chironomus</taxon>
    </lineage>
</organism>
<dbReference type="AlphaFoldDB" id="A0A9N9RJZ4"/>
<reference evidence="10" key="1">
    <citation type="submission" date="2022-01" db="EMBL/GenBank/DDBJ databases">
        <authorList>
            <person name="King R."/>
        </authorList>
    </citation>
    <scope>NUCLEOTIDE SEQUENCE</scope>
</reference>
<evidence type="ECO:0000313" key="11">
    <source>
        <dbReference type="Proteomes" id="UP001153620"/>
    </source>
</evidence>
<dbReference type="GO" id="GO:0046872">
    <property type="term" value="F:metal ion binding"/>
    <property type="evidence" value="ECO:0007669"/>
    <property type="project" value="UniProtKB-KW"/>
</dbReference>
<sequence length="274" mass="31818">MSVGEAGFRDSLIWHSSPVDWCEGNYKIVSNVAEFYNTFSNLIFIIMPPILMYLFRDYAKKVNPGIYLVWGLLIIVGIASAYFHATLSLMGQLLDELSILWVYTLTMILFCPKRKLPKFLKNRYVFSGLLLTVGLGASILSVWKPYINAFALMTLIVPTVYLLLVELERVKYKESEVFSLGIRSLVLMVCAVTLWLNDRMFCEFYTSMKITYLHALWHILIFLSSYTCCVLFSYFFVKLERPYMACQLSYWPKNTVLNAFGIPYVEFRRKSLDD</sequence>
<protein>
    <recommendedName>
        <fullName evidence="9">Alkaline ceramidase</fullName>
        <ecNumber evidence="9">3.5.1.-</ecNumber>
    </recommendedName>
</protein>
<dbReference type="GO" id="GO:0016020">
    <property type="term" value="C:membrane"/>
    <property type="evidence" value="ECO:0007669"/>
    <property type="project" value="UniProtKB-SubCell"/>
</dbReference>
<keyword evidence="3 9" id="KW-0812">Transmembrane</keyword>
<proteinExistence type="inferred from homology"/>
<dbReference type="Proteomes" id="UP001153620">
    <property type="component" value="Chromosome 1"/>
</dbReference>
<keyword evidence="8" id="KW-0862">Zinc</keyword>
<feature type="transmembrane region" description="Helical" evidence="9">
    <location>
        <begin position="97"/>
        <end position="112"/>
    </location>
</feature>
<feature type="binding site" evidence="7">
    <location>
        <position position="25"/>
    </location>
    <ligand>
        <name>Ca(2+)</name>
        <dbReference type="ChEBI" id="CHEBI:29108"/>
    </ligand>
</feature>
<feature type="binding site" evidence="7">
    <location>
        <position position="21"/>
    </location>
    <ligand>
        <name>Ca(2+)</name>
        <dbReference type="ChEBI" id="CHEBI:29108"/>
    </ligand>
</feature>
<evidence type="ECO:0000256" key="5">
    <source>
        <dbReference type="ARBA" id="ARBA00022989"/>
    </source>
</evidence>
<feature type="transmembrane region" description="Helical" evidence="9">
    <location>
        <begin position="124"/>
        <end position="143"/>
    </location>
</feature>
<evidence type="ECO:0000256" key="1">
    <source>
        <dbReference type="ARBA" id="ARBA00004141"/>
    </source>
</evidence>
<dbReference type="Pfam" id="PF05875">
    <property type="entry name" value="Ceramidase"/>
    <property type="match status" value="1"/>
</dbReference>
<comment type="similarity">
    <text evidence="2 9">Belongs to the alkaline ceramidase family.</text>
</comment>
<dbReference type="EC" id="3.5.1.-" evidence="9"/>
<evidence type="ECO:0000256" key="7">
    <source>
        <dbReference type="PIRSR" id="PIRSR608901-1"/>
    </source>
</evidence>
<feature type="transmembrane region" description="Helical" evidence="9">
    <location>
        <begin position="67"/>
        <end position="85"/>
    </location>
</feature>
<evidence type="ECO:0000256" key="6">
    <source>
        <dbReference type="ARBA" id="ARBA00023136"/>
    </source>
</evidence>
<gene>
    <name evidence="10" type="ORF">CHIRRI_LOCUS1342</name>
</gene>